<protein>
    <submittedName>
        <fullName evidence="5">Arginase family protein</fullName>
    </submittedName>
</protein>
<dbReference type="Gene3D" id="3.40.800.10">
    <property type="entry name" value="Ureohydrolase domain"/>
    <property type="match status" value="1"/>
</dbReference>
<evidence type="ECO:0000256" key="4">
    <source>
        <dbReference type="PROSITE-ProRule" id="PRU00742"/>
    </source>
</evidence>
<reference evidence="5 6" key="1">
    <citation type="submission" date="2024-03" db="EMBL/GenBank/DDBJ databases">
        <title>High-quality draft genome sequencing of Tistrella sp. BH-R2-4.</title>
        <authorList>
            <person name="Dong C."/>
        </authorList>
    </citation>
    <scope>NUCLEOTIDE SEQUENCE [LARGE SCALE GENOMIC DNA]</scope>
    <source>
        <strain evidence="5 6">BH-R2-4</strain>
    </source>
</reference>
<evidence type="ECO:0000256" key="1">
    <source>
        <dbReference type="ARBA" id="ARBA00022723"/>
    </source>
</evidence>
<dbReference type="InterPro" id="IPR006035">
    <property type="entry name" value="Ureohydrolase"/>
</dbReference>
<dbReference type="Pfam" id="PF00491">
    <property type="entry name" value="Arginase"/>
    <property type="match status" value="1"/>
</dbReference>
<keyword evidence="2" id="KW-0378">Hydrolase</keyword>
<dbReference type="PANTHER" id="PTHR43782:SF3">
    <property type="entry name" value="ARGINASE"/>
    <property type="match status" value="1"/>
</dbReference>
<dbReference type="CDD" id="cd09999">
    <property type="entry name" value="Arginase-like_1"/>
    <property type="match status" value="1"/>
</dbReference>
<keyword evidence="1" id="KW-0479">Metal-binding</keyword>
<evidence type="ECO:0000256" key="3">
    <source>
        <dbReference type="ARBA" id="ARBA00023211"/>
    </source>
</evidence>
<dbReference type="SUPFAM" id="SSF52768">
    <property type="entry name" value="Arginase/deacetylase"/>
    <property type="match status" value="1"/>
</dbReference>
<dbReference type="InterPro" id="IPR023696">
    <property type="entry name" value="Ureohydrolase_dom_sf"/>
</dbReference>
<dbReference type="PANTHER" id="PTHR43782">
    <property type="entry name" value="ARGINASE"/>
    <property type="match status" value="1"/>
</dbReference>
<accession>A0ABU9YQ41</accession>
<dbReference type="PROSITE" id="PS51409">
    <property type="entry name" value="ARGINASE_2"/>
    <property type="match status" value="1"/>
</dbReference>
<dbReference type="EMBL" id="JBBKTW010000009">
    <property type="protein sequence ID" value="MEN2990922.1"/>
    <property type="molecule type" value="Genomic_DNA"/>
</dbReference>
<comment type="caution">
    <text evidence="5">The sequence shown here is derived from an EMBL/GenBank/DDBJ whole genome shotgun (WGS) entry which is preliminary data.</text>
</comment>
<sequence length="328" mass="34782">MVNRRPIVAAAAAQFRLITAPTSLGLRPPAPGVEPGTWRAPEVLLKAGLEGALGNPDVTALSKPAYHEEGEDGTRIRNGRAIREYMFAIAEAVGDALCVGSFPVVIGGDCTVVLGALIAQRRAGGKGLVHVDGHSDFFHPGNYDTTSRLGAAAGMDLALATGRGEKLLTEWDDVDGPLVAEEDVIQIGEREAVLPDYAFHDMDGTRISRIMIEDVLLAGVDDTADRVDAHLAERGLEKAWLHVDLDVLDMKFMPAVDCPGSPGLDFDQLASLVSGLAESDRIVGADFTIYDPDRDPEGAYAGSIVDVIARGLAPIARKSFVENPPPSI</sequence>
<name>A0ABU9YQ41_9PROT</name>
<organism evidence="5 6">
    <name type="scientific">Tistrella arctica</name>
    <dbReference type="NCBI Taxonomy" id="3133430"/>
    <lineage>
        <taxon>Bacteria</taxon>
        <taxon>Pseudomonadati</taxon>
        <taxon>Pseudomonadota</taxon>
        <taxon>Alphaproteobacteria</taxon>
        <taxon>Geminicoccales</taxon>
        <taxon>Geminicoccaceae</taxon>
        <taxon>Tistrella</taxon>
    </lineage>
</organism>
<gene>
    <name evidence="5" type="ORF">WG926_21595</name>
</gene>
<keyword evidence="3" id="KW-0464">Manganese</keyword>
<comment type="similarity">
    <text evidence="4">Belongs to the arginase family.</text>
</comment>
<keyword evidence="6" id="KW-1185">Reference proteome</keyword>
<dbReference type="Proteomes" id="UP001413721">
    <property type="component" value="Unassembled WGS sequence"/>
</dbReference>
<dbReference type="RefSeq" id="WP_173189716.1">
    <property type="nucleotide sequence ID" value="NZ_JBBKTW010000009.1"/>
</dbReference>
<evidence type="ECO:0000256" key="2">
    <source>
        <dbReference type="ARBA" id="ARBA00022801"/>
    </source>
</evidence>
<evidence type="ECO:0000313" key="6">
    <source>
        <dbReference type="Proteomes" id="UP001413721"/>
    </source>
</evidence>
<evidence type="ECO:0000313" key="5">
    <source>
        <dbReference type="EMBL" id="MEN2990922.1"/>
    </source>
</evidence>
<proteinExistence type="inferred from homology"/>